<name>A0A151N6G6_ALLMI</name>
<accession>A0A151N6G6</accession>
<evidence type="ECO:0000313" key="2">
    <source>
        <dbReference type="Proteomes" id="UP000050525"/>
    </source>
</evidence>
<gene>
    <name evidence="1" type="ORF">Y1Q_0007122</name>
</gene>
<protein>
    <submittedName>
        <fullName evidence="1">Uncharacterized protein</fullName>
    </submittedName>
</protein>
<sequence>MGHLRVFQAQTFLCLHWEFGAQTEIAQLLELRSSAGTIMHIYRTLEEQLRNPGYRFPLAGSSERSLMEPGYYMADANT</sequence>
<dbReference type="AlphaFoldDB" id="A0A151N6G6"/>
<organism evidence="1 2">
    <name type="scientific">Alligator mississippiensis</name>
    <name type="common">American alligator</name>
    <dbReference type="NCBI Taxonomy" id="8496"/>
    <lineage>
        <taxon>Eukaryota</taxon>
        <taxon>Metazoa</taxon>
        <taxon>Chordata</taxon>
        <taxon>Craniata</taxon>
        <taxon>Vertebrata</taxon>
        <taxon>Euteleostomi</taxon>
        <taxon>Archelosauria</taxon>
        <taxon>Archosauria</taxon>
        <taxon>Crocodylia</taxon>
        <taxon>Alligatoridae</taxon>
        <taxon>Alligatorinae</taxon>
        <taxon>Alligator</taxon>
    </lineage>
</organism>
<keyword evidence="2" id="KW-1185">Reference proteome</keyword>
<comment type="caution">
    <text evidence="1">The sequence shown here is derived from an EMBL/GenBank/DDBJ whole genome shotgun (WGS) entry which is preliminary data.</text>
</comment>
<dbReference type="Proteomes" id="UP000050525">
    <property type="component" value="Unassembled WGS sequence"/>
</dbReference>
<dbReference type="EMBL" id="AKHW03004004">
    <property type="protein sequence ID" value="KYO32115.1"/>
    <property type="molecule type" value="Genomic_DNA"/>
</dbReference>
<evidence type="ECO:0000313" key="1">
    <source>
        <dbReference type="EMBL" id="KYO32115.1"/>
    </source>
</evidence>
<proteinExistence type="predicted"/>
<reference evidence="1 2" key="1">
    <citation type="journal article" date="2012" name="Genome Biol.">
        <title>Sequencing three crocodilian genomes to illuminate the evolution of archosaurs and amniotes.</title>
        <authorList>
            <person name="St John J.A."/>
            <person name="Braun E.L."/>
            <person name="Isberg S.R."/>
            <person name="Miles L.G."/>
            <person name="Chong A.Y."/>
            <person name="Gongora J."/>
            <person name="Dalzell P."/>
            <person name="Moran C."/>
            <person name="Bed'hom B."/>
            <person name="Abzhanov A."/>
            <person name="Burgess S.C."/>
            <person name="Cooksey A.M."/>
            <person name="Castoe T.A."/>
            <person name="Crawford N.G."/>
            <person name="Densmore L.D."/>
            <person name="Drew J.C."/>
            <person name="Edwards S.V."/>
            <person name="Faircloth B.C."/>
            <person name="Fujita M.K."/>
            <person name="Greenwold M.J."/>
            <person name="Hoffmann F.G."/>
            <person name="Howard J.M."/>
            <person name="Iguchi T."/>
            <person name="Janes D.E."/>
            <person name="Khan S.Y."/>
            <person name="Kohno S."/>
            <person name="de Koning A.J."/>
            <person name="Lance S.L."/>
            <person name="McCarthy F.M."/>
            <person name="McCormack J.E."/>
            <person name="Merchant M.E."/>
            <person name="Peterson D.G."/>
            <person name="Pollock D.D."/>
            <person name="Pourmand N."/>
            <person name="Raney B.J."/>
            <person name="Roessler K.A."/>
            <person name="Sanford J.R."/>
            <person name="Sawyer R.H."/>
            <person name="Schmidt C.J."/>
            <person name="Triplett E.W."/>
            <person name="Tuberville T.D."/>
            <person name="Venegas-Anaya M."/>
            <person name="Howard J.T."/>
            <person name="Jarvis E.D."/>
            <person name="Guillette L.J.Jr."/>
            <person name="Glenn T.C."/>
            <person name="Green R.E."/>
            <person name="Ray D.A."/>
        </authorList>
    </citation>
    <scope>NUCLEOTIDE SEQUENCE [LARGE SCALE GENOMIC DNA]</scope>
    <source>
        <strain evidence="1">KSC_2009_1</strain>
    </source>
</reference>